<dbReference type="Pfam" id="PF01712">
    <property type="entry name" value="dNK"/>
    <property type="match status" value="1"/>
</dbReference>
<keyword evidence="2" id="KW-0547">Nucleotide-binding</keyword>
<feature type="binding site" evidence="2">
    <location>
        <begin position="7"/>
        <end position="15"/>
    </location>
    <ligand>
        <name>ATP</name>
        <dbReference type="ChEBI" id="CHEBI:30616"/>
    </ligand>
</feature>
<dbReference type="PANTHER" id="PTHR10513:SF35">
    <property type="entry name" value="DEOXYADENOSINE KINASE"/>
    <property type="match status" value="1"/>
</dbReference>
<dbReference type="InterPro" id="IPR031314">
    <property type="entry name" value="DNK_dom"/>
</dbReference>
<dbReference type="PANTHER" id="PTHR10513">
    <property type="entry name" value="DEOXYNUCLEOSIDE KINASE"/>
    <property type="match status" value="1"/>
</dbReference>
<dbReference type="GO" id="GO:0005524">
    <property type="term" value="F:ATP binding"/>
    <property type="evidence" value="ECO:0007669"/>
    <property type="project" value="UniProtKB-KW"/>
</dbReference>
<dbReference type="SUPFAM" id="SSF52540">
    <property type="entry name" value="P-loop containing nucleoside triphosphate hydrolases"/>
    <property type="match status" value="1"/>
</dbReference>
<dbReference type="PIRSF" id="PIRSF000705">
    <property type="entry name" value="DNK"/>
    <property type="match status" value="1"/>
</dbReference>
<evidence type="ECO:0000259" key="3">
    <source>
        <dbReference type="Pfam" id="PF01712"/>
    </source>
</evidence>
<dbReference type="InterPro" id="IPR050566">
    <property type="entry name" value="Deoxyribonucleoside_kinase"/>
</dbReference>
<dbReference type="GO" id="GO:0005737">
    <property type="term" value="C:cytoplasm"/>
    <property type="evidence" value="ECO:0007669"/>
    <property type="project" value="TreeGrafter"/>
</dbReference>
<gene>
    <name evidence="4" type="ORF">JN00_0069</name>
</gene>
<feature type="domain" description="Deoxynucleoside kinase" evidence="3">
    <location>
        <begin position="3"/>
        <end position="206"/>
    </location>
</feature>
<reference evidence="4 5" key="1">
    <citation type="submission" date="2018-10" db="EMBL/GenBank/DDBJ databases">
        <title>Genomic Encyclopedia of Archaeal and Bacterial Type Strains, Phase II (KMG-II): from individual species to whole genera.</title>
        <authorList>
            <person name="Goeker M."/>
        </authorList>
    </citation>
    <scope>NUCLEOTIDE SEQUENCE [LARGE SCALE GENOMIC DNA]</scope>
    <source>
        <strain evidence="4 5">ATCC 29870</strain>
    </source>
</reference>
<dbReference type="EMBL" id="REFI01000005">
    <property type="protein sequence ID" value="RMA79025.1"/>
    <property type="molecule type" value="Genomic_DNA"/>
</dbReference>
<evidence type="ECO:0000256" key="1">
    <source>
        <dbReference type="PIRSR" id="PIRSR000705-1"/>
    </source>
</evidence>
<keyword evidence="4" id="KW-0418">Kinase</keyword>
<dbReference type="GO" id="GO:0019136">
    <property type="term" value="F:deoxynucleoside kinase activity"/>
    <property type="evidence" value="ECO:0007669"/>
    <property type="project" value="InterPro"/>
</dbReference>
<dbReference type="RefSeq" id="WP_121940679.1">
    <property type="nucleotide sequence ID" value="NZ_CP137846.1"/>
</dbReference>
<dbReference type="AlphaFoldDB" id="A0A3M0A9E3"/>
<evidence type="ECO:0000313" key="4">
    <source>
        <dbReference type="EMBL" id="RMA79025.1"/>
    </source>
</evidence>
<sequence>MVIGISGMIGSGKTTLSKGLHKHYEDSIFLEEFKKDDPVFNTFLRWFYENQPNINIAFQSFILESLSDNFVKTVKKFKEDGKTFKKHHIFLDRFNLEHFVFGIVNLKGQKPEKYLEGYAAMFKELILPEENPDLAIYIDVDYDTFKRRIFERGRESEVDNFDQNEEYFKLLHSLYKKLYIELVEEFKIPYVIIDSNHKTGKKVLEEAIQIIDNFDFSKSKRWNK</sequence>
<organism evidence="4 5">
    <name type="scientific">Metamycoplasma subdolum</name>
    <dbReference type="NCBI Taxonomy" id="92407"/>
    <lineage>
        <taxon>Bacteria</taxon>
        <taxon>Bacillati</taxon>
        <taxon>Mycoplasmatota</taxon>
        <taxon>Mycoplasmoidales</taxon>
        <taxon>Metamycoplasmataceae</taxon>
        <taxon>Metamycoplasma</taxon>
    </lineage>
</organism>
<dbReference type="InterPro" id="IPR027417">
    <property type="entry name" value="P-loop_NTPase"/>
</dbReference>
<protein>
    <submittedName>
        <fullName evidence="4">Deoxyadenosine/deoxycytidine kinase</fullName>
    </submittedName>
</protein>
<keyword evidence="4" id="KW-0808">Transferase</keyword>
<dbReference type="Gene3D" id="3.40.50.300">
    <property type="entry name" value="P-loop containing nucleotide triphosphate hydrolases"/>
    <property type="match status" value="1"/>
</dbReference>
<feature type="binding site" evidence="2">
    <location>
        <begin position="148"/>
        <end position="152"/>
    </location>
    <ligand>
        <name>ATP</name>
        <dbReference type="ChEBI" id="CHEBI:30616"/>
    </ligand>
</feature>
<dbReference type="OrthoDB" id="391791at2"/>
<evidence type="ECO:0000256" key="2">
    <source>
        <dbReference type="PIRSR" id="PIRSR000705-3"/>
    </source>
</evidence>
<name>A0A3M0A9E3_9BACT</name>
<comment type="caution">
    <text evidence="4">The sequence shown here is derived from an EMBL/GenBank/DDBJ whole genome shotgun (WGS) entry which is preliminary data.</text>
</comment>
<dbReference type="Proteomes" id="UP000267246">
    <property type="component" value="Unassembled WGS sequence"/>
</dbReference>
<dbReference type="InterPro" id="IPR002624">
    <property type="entry name" value="DCK/DGK"/>
</dbReference>
<keyword evidence="5" id="KW-1185">Reference proteome</keyword>
<feature type="active site" description="Proton acceptor" evidence="1">
    <location>
        <position position="92"/>
    </location>
</feature>
<accession>A0A3M0A9E3</accession>
<proteinExistence type="predicted"/>
<keyword evidence="2" id="KW-0067">ATP-binding</keyword>
<evidence type="ECO:0000313" key="5">
    <source>
        <dbReference type="Proteomes" id="UP000267246"/>
    </source>
</evidence>